<dbReference type="PANTHER" id="PTHR40036">
    <property type="entry name" value="MACROCIN O-METHYLTRANSFERASE"/>
    <property type="match status" value="1"/>
</dbReference>
<reference evidence="1" key="1">
    <citation type="submission" date="2020-09" db="EMBL/GenBank/DDBJ databases">
        <title>Novel species of Mucilaginibacter isolated from a glacier on the Tibetan Plateau.</title>
        <authorList>
            <person name="Liu Q."/>
            <person name="Xin Y.-H."/>
        </authorList>
    </citation>
    <scope>NUCLEOTIDE SEQUENCE</scope>
    <source>
        <strain evidence="1">ZB1P21</strain>
    </source>
</reference>
<comment type="caution">
    <text evidence="1">The sequence shown here is derived from an EMBL/GenBank/DDBJ whole genome shotgun (WGS) entry which is preliminary data.</text>
</comment>
<dbReference type="AlphaFoldDB" id="A0A926NYT5"/>
<proteinExistence type="predicted"/>
<dbReference type="PANTHER" id="PTHR40036:SF1">
    <property type="entry name" value="MACROCIN O-METHYLTRANSFERASE"/>
    <property type="match status" value="1"/>
</dbReference>
<dbReference type="Proteomes" id="UP000619078">
    <property type="component" value="Unassembled WGS sequence"/>
</dbReference>
<dbReference type="InterPro" id="IPR008884">
    <property type="entry name" value="TylF_MeTrfase"/>
</dbReference>
<gene>
    <name evidence="1" type="ORF">IDJ76_14890</name>
</gene>
<evidence type="ECO:0008006" key="3">
    <source>
        <dbReference type="Google" id="ProtNLM"/>
    </source>
</evidence>
<name>A0A926NYT5_9SPHI</name>
<dbReference type="RefSeq" id="WP_191164141.1">
    <property type="nucleotide sequence ID" value="NZ_JACWMX010000006.1"/>
</dbReference>
<protein>
    <recommendedName>
        <fullName evidence="3">Class I SAM-dependent methyltransferase</fullName>
    </recommendedName>
</protein>
<dbReference type="Gene3D" id="3.40.50.150">
    <property type="entry name" value="Vaccinia Virus protein VP39"/>
    <property type="match status" value="1"/>
</dbReference>
<keyword evidence="2" id="KW-1185">Reference proteome</keyword>
<organism evidence="1 2">
    <name type="scientific">Mucilaginibacter glaciei</name>
    <dbReference type="NCBI Taxonomy" id="2772109"/>
    <lineage>
        <taxon>Bacteria</taxon>
        <taxon>Pseudomonadati</taxon>
        <taxon>Bacteroidota</taxon>
        <taxon>Sphingobacteriia</taxon>
        <taxon>Sphingobacteriales</taxon>
        <taxon>Sphingobacteriaceae</taxon>
        <taxon>Mucilaginibacter</taxon>
    </lineage>
</organism>
<evidence type="ECO:0000313" key="2">
    <source>
        <dbReference type="Proteomes" id="UP000619078"/>
    </source>
</evidence>
<sequence length="239" mass="26828">MNNYFLTQPPFGVRKNKKSPLVNFVNKGLRFLKTGYNVQQLDTSVDMNTIEQRINYYHLIDSVIANHIEGDMVELGIFAGQCSLIFQKVIELRQSDKQLHGFDTFGMSFKLKGDIEDLLKANFNAAGLKQPIIHKGNFFDTVPSQLPDKIAFAHIDCGFGGGAMEHKKVVLHCLENLYPRMSAGAICALMDYNDPTENGPGHDIAPGVKMACDEFLADKSEKVIALYGNQYMHGYFRKL</sequence>
<dbReference type="EMBL" id="JACWMX010000006">
    <property type="protein sequence ID" value="MBD1394393.1"/>
    <property type="molecule type" value="Genomic_DNA"/>
</dbReference>
<evidence type="ECO:0000313" key="1">
    <source>
        <dbReference type="EMBL" id="MBD1394393.1"/>
    </source>
</evidence>
<dbReference type="InterPro" id="IPR029063">
    <property type="entry name" value="SAM-dependent_MTases_sf"/>
</dbReference>
<accession>A0A926NYT5</accession>